<dbReference type="RefSeq" id="WP_386105858.1">
    <property type="nucleotide sequence ID" value="NZ_JBHTJR010000023.1"/>
</dbReference>
<dbReference type="Proteomes" id="UP001597062">
    <property type="component" value="Unassembled WGS sequence"/>
</dbReference>
<organism evidence="2 3">
    <name type="scientific">Tenacibaculum geojense</name>
    <dbReference type="NCBI Taxonomy" id="915352"/>
    <lineage>
        <taxon>Bacteria</taxon>
        <taxon>Pseudomonadati</taxon>
        <taxon>Bacteroidota</taxon>
        <taxon>Flavobacteriia</taxon>
        <taxon>Flavobacteriales</taxon>
        <taxon>Flavobacteriaceae</taxon>
        <taxon>Tenacibaculum</taxon>
    </lineage>
</organism>
<name>A0ABW3JR04_9FLAO</name>
<feature type="transmembrane region" description="Helical" evidence="1">
    <location>
        <begin position="38"/>
        <end position="59"/>
    </location>
</feature>
<keyword evidence="1" id="KW-0472">Membrane</keyword>
<comment type="caution">
    <text evidence="2">The sequence shown here is derived from an EMBL/GenBank/DDBJ whole genome shotgun (WGS) entry which is preliminary data.</text>
</comment>
<feature type="transmembrane region" description="Helical" evidence="1">
    <location>
        <begin position="152"/>
        <end position="169"/>
    </location>
</feature>
<feature type="transmembrane region" description="Helical" evidence="1">
    <location>
        <begin position="181"/>
        <end position="198"/>
    </location>
</feature>
<feature type="transmembrane region" description="Helical" evidence="1">
    <location>
        <begin position="80"/>
        <end position="97"/>
    </location>
</feature>
<evidence type="ECO:0000313" key="3">
    <source>
        <dbReference type="Proteomes" id="UP001597062"/>
    </source>
</evidence>
<dbReference type="EMBL" id="JBHTJR010000023">
    <property type="protein sequence ID" value="MFD0992501.1"/>
    <property type="molecule type" value="Genomic_DNA"/>
</dbReference>
<keyword evidence="1" id="KW-0812">Transmembrane</keyword>
<feature type="transmembrane region" description="Helical" evidence="1">
    <location>
        <begin position="7"/>
        <end position="26"/>
    </location>
</feature>
<sequence length="199" mass="22799">MRWDKFISSILHPVVMPTVGVLLYYFLVPYNFETSKLYTLLGIIFITTYILPILLLIVLKSLGQINSFEVFSIKERKIPLFFMVSLFLLLGNFFYKIGYFRDLSYLFLGIVMALIIVFIIFLLNFKTSLHLLSIGSAVGFFLMFQIQYQINIWPVIYILIVLSGVLGASRLSLKAHTLNEVCAGFILGIISQIAINYIL</sequence>
<keyword evidence="3" id="KW-1185">Reference proteome</keyword>
<gene>
    <name evidence="2" type="ORF">ACFQ1U_04735</name>
</gene>
<feature type="transmembrane region" description="Helical" evidence="1">
    <location>
        <begin position="103"/>
        <end position="122"/>
    </location>
</feature>
<keyword evidence="1" id="KW-1133">Transmembrane helix</keyword>
<accession>A0ABW3JR04</accession>
<evidence type="ECO:0000256" key="1">
    <source>
        <dbReference type="SAM" id="Phobius"/>
    </source>
</evidence>
<protein>
    <submittedName>
        <fullName evidence="2">Phosphatase PAP2 family protein</fullName>
    </submittedName>
</protein>
<proteinExistence type="predicted"/>
<reference evidence="3" key="1">
    <citation type="journal article" date="2019" name="Int. J. Syst. Evol. Microbiol.">
        <title>The Global Catalogue of Microorganisms (GCM) 10K type strain sequencing project: providing services to taxonomists for standard genome sequencing and annotation.</title>
        <authorList>
            <consortium name="The Broad Institute Genomics Platform"/>
            <consortium name="The Broad Institute Genome Sequencing Center for Infectious Disease"/>
            <person name="Wu L."/>
            <person name="Ma J."/>
        </authorList>
    </citation>
    <scope>NUCLEOTIDE SEQUENCE [LARGE SCALE GENOMIC DNA]</scope>
    <source>
        <strain evidence="3">CCUG 60527</strain>
    </source>
</reference>
<evidence type="ECO:0000313" key="2">
    <source>
        <dbReference type="EMBL" id="MFD0992501.1"/>
    </source>
</evidence>